<organism evidence="1 2">
    <name type="scientific">Vibrio phage vB_VspP_pVa5</name>
    <dbReference type="NCBI Taxonomy" id="1913109"/>
    <lineage>
        <taxon>Viruses</taxon>
        <taxon>Duplodnaviria</taxon>
        <taxon>Heunggongvirae</taxon>
        <taxon>Uroviricota</taxon>
        <taxon>Caudoviricetes</taxon>
        <taxon>Schitoviridae</taxon>
        <taxon>Pontosvirinae</taxon>
        <taxon>Galateavirus</taxon>
        <taxon>Galateavirus PVA5</taxon>
    </lineage>
</organism>
<reference evidence="1 2" key="1">
    <citation type="journal article" date="2017" name="Viruses">
        <title>Stumbling across the Same Phage: Comparative Genomics of Widespread Temperate Phages Infecting the Fish Pathogen Vibrio anguillarum.</title>
        <authorList>
            <person name="Kalatzis P.G."/>
            <person name="Rorbo N.I."/>
            <person name="Castillo D."/>
            <person name="Mauritzen J.J."/>
            <person name="Jorgensen J."/>
            <person name="Kokkari C."/>
            <person name="Zhang F."/>
            <person name="Katharios P."/>
            <person name="Middelboe M."/>
        </authorList>
    </citation>
    <scope>NUCLEOTIDE SEQUENCE [LARGE SCALE GENOMIC DNA]</scope>
</reference>
<evidence type="ECO:0000313" key="2">
    <source>
        <dbReference type="Proteomes" id="UP000225978"/>
    </source>
</evidence>
<keyword evidence="2" id="KW-1185">Reference proteome</keyword>
<evidence type="ECO:0000313" key="1">
    <source>
        <dbReference type="EMBL" id="APC46107.1"/>
    </source>
</evidence>
<accession>A0A1J0GVB1</accession>
<sequence>MIEPNQKKYRCPNCEGDMLHKRENGVNNDYSSISCKNEDCDYYQMSWDVRTLESYPINQEQRLMEILEDEDS</sequence>
<gene>
    <name evidence="1" type="ORF">vBVspPpVa5_0082</name>
</gene>
<proteinExistence type="predicted"/>
<name>A0A1J0GVB1_9CAUD</name>
<dbReference type="Proteomes" id="UP000225978">
    <property type="component" value="Segment"/>
</dbReference>
<protein>
    <submittedName>
        <fullName evidence="1">Uncharacterized protein</fullName>
    </submittedName>
</protein>
<dbReference type="EMBL" id="KX889068">
    <property type="protein sequence ID" value="APC46107.1"/>
    <property type="molecule type" value="Genomic_DNA"/>
</dbReference>